<feature type="non-terminal residue" evidence="2">
    <location>
        <position position="1"/>
    </location>
</feature>
<protein>
    <submittedName>
        <fullName evidence="2">Uncharacterized protein</fullName>
    </submittedName>
</protein>
<sequence>SMEFSTDNQQCETDKLENTDECLMTDYCNPWETVSAGTQSTQYEEPALQTRETSTTRRRRRHKETASNQS</sequence>
<gene>
    <name evidence="2" type="primary">ORF31578</name>
</gene>
<proteinExistence type="predicted"/>
<reference evidence="2" key="1">
    <citation type="submission" date="2014-12" db="EMBL/GenBank/DDBJ databases">
        <title>Insight into the proteome of Arion vulgaris.</title>
        <authorList>
            <person name="Aradska J."/>
            <person name="Bulat T."/>
            <person name="Smidak R."/>
            <person name="Sarate P."/>
            <person name="Gangsoo J."/>
            <person name="Sialana F."/>
            <person name="Bilban M."/>
            <person name="Lubec G."/>
        </authorList>
    </citation>
    <scope>NUCLEOTIDE SEQUENCE</scope>
    <source>
        <tissue evidence="2">Skin</tissue>
    </source>
</reference>
<evidence type="ECO:0000256" key="1">
    <source>
        <dbReference type="SAM" id="MobiDB-lite"/>
    </source>
</evidence>
<dbReference type="EMBL" id="HACG01011094">
    <property type="protein sequence ID" value="CEK57959.1"/>
    <property type="molecule type" value="Transcribed_RNA"/>
</dbReference>
<name>A0A0B6YNZ5_9EUPU</name>
<evidence type="ECO:0000313" key="2">
    <source>
        <dbReference type="EMBL" id="CEK57959.1"/>
    </source>
</evidence>
<dbReference type="AlphaFoldDB" id="A0A0B6YNZ5"/>
<organism evidence="2">
    <name type="scientific">Arion vulgaris</name>
    <dbReference type="NCBI Taxonomy" id="1028688"/>
    <lineage>
        <taxon>Eukaryota</taxon>
        <taxon>Metazoa</taxon>
        <taxon>Spiralia</taxon>
        <taxon>Lophotrochozoa</taxon>
        <taxon>Mollusca</taxon>
        <taxon>Gastropoda</taxon>
        <taxon>Heterobranchia</taxon>
        <taxon>Euthyneura</taxon>
        <taxon>Panpulmonata</taxon>
        <taxon>Eupulmonata</taxon>
        <taxon>Stylommatophora</taxon>
        <taxon>Helicina</taxon>
        <taxon>Arionoidea</taxon>
        <taxon>Arionidae</taxon>
        <taxon>Arion</taxon>
    </lineage>
</organism>
<feature type="non-terminal residue" evidence="2">
    <location>
        <position position="70"/>
    </location>
</feature>
<accession>A0A0B6YNZ5</accession>
<feature type="region of interest" description="Disordered" evidence="1">
    <location>
        <begin position="36"/>
        <end position="70"/>
    </location>
</feature>